<protein>
    <submittedName>
        <fullName evidence="2">Uncharacterized protein</fullName>
    </submittedName>
</protein>
<proteinExistence type="predicted"/>
<dbReference type="VEuPathDB" id="FungiDB:SPSK_01301"/>
<keyword evidence="1" id="KW-0732">Signal</keyword>
<name>A0A0F2LY29_SPOSC</name>
<dbReference type="AlphaFoldDB" id="A0A0F2LY29"/>
<reference evidence="2 3" key="1">
    <citation type="journal article" date="2014" name="BMC Genomics">
        <title>Comparative genomics of the major fungal agents of human and animal Sporotrichosis: Sporothrix schenckii and Sporothrix brasiliensis.</title>
        <authorList>
            <person name="Teixeira M.M."/>
            <person name="de Almeida L.G."/>
            <person name="Kubitschek-Barreira P."/>
            <person name="Alves F.L."/>
            <person name="Kioshima E.S."/>
            <person name="Abadio A.K."/>
            <person name="Fernandes L."/>
            <person name="Derengowski L.S."/>
            <person name="Ferreira K.S."/>
            <person name="Souza R.C."/>
            <person name="Ruiz J.C."/>
            <person name="de Andrade N.C."/>
            <person name="Paes H.C."/>
            <person name="Nicola A.M."/>
            <person name="Albuquerque P."/>
            <person name="Gerber A.L."/>
            <person name="Martins V.P."/>
            <person name="Peconick L.D."/>
            <person name="Neto A.V."/>
            <person name="Chaucanez C.B."/>
            <person name="Silva P.A."/>
            <person name="Cunha O.L."/>
            <person name="de Oliveira F.F."/>
            <person name="dos Santos T.C."/>
            <person name="Barros A.L."/>
            <person name="Soares M.A."/>
            <person name="de Oliveira L.M."/>
            <person name="Marini M.M."/>
            <person name="Villalobos-Duno H."/>
            <person name="Cunha M.M."/>
            <person name="de Hoog S."/>
            <person name="da Silveira J.F."/>
            <person name="Henrissat B."/>
            <person name="Nino-Vega G.A."/>
            <person name="Cisalpino P.S."/>
            <person name="Mora-Montes H.M."/>
            <person name="Almeida S.R."/>
            <person name="Stajich J.E."/>
            <person name="Lopes-Bezerra L.M."/>
            <person name="Vasconcelos A.T."/>
            <person name="Felipe M.S."/>
        </authorList>
    </citation>
    <scope>NUCLEOTIDE SEQUENCE [LARGE SCALE GENOMIC DNA]</scope>
    <source>
        <strain evidence="2 3">1099-18</strain>
    </source>
</reference>
<dbReference type="EMBL" id="AXCR01000011">
    <property type="protein sequence ID" value="KJR81395.1"/>
    <property type="molecule type" value="Genomic_DNA"/>
</dbReference>
<feature type="chain" id="PRO_5002454737" evidence="1">
    <location>
        <begin position="34"/>
        <end position="132"/>
    </location>
</feature>
<sequence>MKRAVGSFLHYVHLDTIMLVISTLAPLFRTAFAPNDSCVSAPFAVNCTGGAVVHTFGGVPVIGIDSTTVAPRLTEIVAPALLPRTRYSNVTWYVAWFVVPVVCVTMEEPMPSAWRWTQLTPLPWQLRAMEGA</sequence>
<dbReference type="Proteomes" id="UP000033710">
    <property type="component" value="Unassembled WGS sequence"/>
</dbReference>
<dbReference type="RefSeq" id="XP_016584071.1">
    <property type="nucleotide sequence ID" value="XM_016728231.1"/>
</dbReference>
<evidence type="ECO:0000313" key="3">
    <source>
        <dbReference type="Proteomes" id="UP000033710"/>
    </source>
</evidence>
<comment type="caution">
    <text evidence="2">The sequence shown here is derived from an EMBL/GenBank/DDBJ whole genome shotgun (WGS) entry which is preliminary data.</text>
</comment>
<evidence type="ECO:0000313" key="2">
    <source>
        <dbReference type="EMBL" id="KJR81395.1"/>
    </source>
</evidence>
<dbReference type="GeneID" id="27663508"/>
<feature type="signal peptide" evidence="1">
    <location>
        <begin position="1"/>
        <end position="33"/>
    </location>
</feature>
<dbReference type="KEGG" id="ssck:SPSK_01301"/>
<accession>A0A0F2LY29</accession>
<reference evidence="2 3" key="2">
    <citation type="journal article" date="2015" name="Eukaryot. Cell">
        <title>Asexual propagation of a virulent clone complex in a human and feline outbreak of sporotrichosis.</title>
        <authorList>
            <person name="Teixeira Mde M."/>
            <person name="Rodrigues A.M."/>
            <person name="Tsui C.K."/>
            <person name="de Almeida L.G."/>
            <person name="Van Diepeningen A.D."/>
            <person name="van den Ende B.G."/>
            <person name="Fernandes G.F."/>
            <person name="Kano R."/>
            <person name="Hamelin R.C."/>
            <person name="Lopes-Bezerra L.M."/>
            <person name="Vasconcelos A.T."/>
            <person name="de Hoog S."/>
            <person name="de Camargo Z.P."/>
            <person name="Felipe M.S."/>
        </authorList>
    </citation>
    <scope>NUCLEOTIDE SEQUENCE [LARGE SCALE GENOMIC DNA]</scope>
    <source>
        <strain evidence="2 3">1099-18</strain>
    </source>
</reference>
<organism evidence="2 3">
    <name type="scientific">Sporothrix schenckii 1099-18</name>
    <dbReference type="NCBI Taxonomy" id="1397361"/>
    <lineage>
        <taxon>Eukaryota</taxon>
        <taxon>Fungi</taxon>
        <taxon>Dikarya</taxon>
        <taxon>Ascomycota</taxon>
        <taxon>Pezizomycotina</taxon>
        <taxon>Sordariomycetes</taxon>
        <taxon>Sordariomycetidae</taxon>
        <taxon>Ophiostomatales</taxon>
        <taxon>Ophiostomataceae</taxon>
        <taxon>Sporothrix</taxon>
    </lineage>
</organism>
<evidence type="ECO:0000256" key="1">
    <source>
        <dbReference type="SAM" id="SignalP"/>
    </source>
</evidence>
<gene>
    <name evidence="2" type="ORF">SPSK_01301</name>
</gene>